<dbReference type="EMBL" id="CM031823">
    <property type="protein sequence ID" value="KAG6626425.1"/>
    <property type="molecule type" value="Genomic_DNA"/>
</dbReference>
<evidence type="ECO:0000313" key="3">
    <source>
        <dbReference type="EMBL" id="KAG6674519.1"/>
    </source>
</evidence>
<dbReference type="SUPFAM" id="SSF81383">
    <property type="entry name" value="F-box domain"/>
    <property type="match status" value="1"/>
</dbReference>
<accession>A0A8T1N809</accession>
<dbReference type="InterPro" id="IPR001810">
    <property type="entry name" value="F-box_dom"/>
</dbReference>
<comment type="caution">
    <text evidence="2">The sequence shown here is derived from an EMBL/GenBank/DDBJ whole genome shotgun (WGS) entry which is preliminary data.</text>
</comment>
<name>A0A8T1N809_CARIL</name>
<sequence length="281" mass="32612">MGERKWEELNRDCLVEVLRRLGMEALLMQVPLVCRSWYEASLDPICWKNLNFHALSSFRPSPARLRPPFRSVSFHNFFTIPNKEDLDVVAAFVRFVVDRSHRSATTLVVADFFTEQALEYASEQCPELKWLYLPRDFMLGEVEHIPKFIGRWESLELLYVEGCSYLDKILIPISTNCHKFFALCCNHVEISDEAAILLVKLASKLKYLRISVSQISRDNLEMLLEGCKHLKLLCFEYFDGVGDVIFGVGFASHIMSLFMKDPMLQDCCYEDLFPPKDKVYL</sequence>
<dbReference type="Proteomes" id="UP000811246">
    <property type="component" value="Chromosome 15"/>
</dbReference>
<dbReference type="Proteomes" id="UP000811609">
    <property type="component" value="Chromosome 15"/>
</dbReference>
<dbReference type="OrthoDB" id="1929062at2759"/>
<dbReference type="InterPro" id="IPR036047">
    <property type="entry name" value="F-box-like_dom_sf"/>
</dbReference>
<dbReference type="Pfam" id="PF12937">
    <property type="entry name" value="F-box-like"/>
    <property type="match status" value="1"/>
</dbReference>
<dbReference type="PANTHER" id="PTHR38926">
    <property type="entry name" value="F-BOX DOMAIN CONTAINING PROTEIN, EXPRESSED"/>
    <property type="match status" value="1"/>
</dbReference>
<dbReference type="PANTHER" id="PTHR38926:SF5">
    <property type="entry name" value="F-BOX AND LEUCINE-RICH REPEAT PROTEIN 6"/>
    <property type="match status" value="1"/>
</dbReference>
<dbReference type="EMBL" id="CM031839">
    <property type="protein sequence ID" value="KAG6674519.1"/>
    <property type="molecule type" value="Genomic_DNA"/>
</dbReference>
<dbReference type="Gene3D" id="1.20.1280.50">
    <property type="match status" value="1"/>
</dbReference>
<gene>
    <name evidence="2" type="ORF">CIPAW_15G046800</name>
    <name evidence="3" type="ORF">I3842_15G045800</name>
</gene>
<evidence type="ECO:0000313" key="4">
    <source>
        <dbReference type="Proteomes" id="UP000811609"/>
    </source>
</evidence>
<feature type="domain" description="F-box" evidence="1">
    <location>
        <begin position="12"/>
        <end position="52"/>
    </location>
</feature>
<keyword evidence="4" id="KW-1185">Reference proteome</keyword>
<evidence type="ECO:0000259" key="1">
    <source>
        <dbReference type="Pfam" id="PF12937"/>
    </source>
</evidence>
<dbReference type="SUPFAM" id="SSF52047">
    <property type="entry name" value="RNI-like"/>
    <property type="match status" value="1"/>
</dbReference>
<evidence type="ECO:0000313" key="2">
    <source>
        <dbReference type="EMBL" id="KAG6626425.1"/>
    </source>
</evidence>
<dbReference type="AlphaFoldDB" id="A0A8T1N809"/>
<reference evidence="2" key="1">
    <citation type="submission" date="2020-12" db="EMBL/GenBank/DDBJ databases">
        <title>WGS assembly of Carya illinoinensis cv. Pawnee.</title>
        <authorList>
            <person name="Platts A."/>
            <person name="Shu S."/>
            <person name="Wright S."/>
            <person name="Barry K."/>
            <person name="Edger P."/>
            <person name="Pires J.C."/>
            <person name="Schmutz J."/>
        </authorList>
    </citation>
    <scope>NUCLEOTIDE SEQUENCE</scope>
    <source>
        <tissue evidence="2">Leaf</tissue>
    </source>
</reference>
<reference evidence="3" key="2">
    <citation type="submission" date="2021-01" db="EMBL/GenBank/DDBJ databases">
        <authorList>
            <person name="Lovell J.T."/>
            <person name="Bentley N."/>
            <person name="Bhattarai G."/>
            <person name="Jenkins J.W."/>
            <person name="Sreedasyam A."/>
            <person name="Alarcon Y."/>
            <person name="Bock C."/>
            <person name="Boston L."/>
            <person name="Carlson J."/>
            <person name="Cervantes K."/>
            <person name="Clermont K."/>
            <person name="Krom N."/>
            <person name="Kubenka K."/>
            <person name="Mamidi S."/>
            <person name="Mattison C."/>
            <person name="Monteros M."/>
            <person name="Pisani C."/>
            <person name="Plott C."/>
            <person name="Rajasekar S."/>
            <person name="Rhein H.S."/>
            <person name="Rohla C."/>
            <person name="Song M."/>
            <person name="Hilaire R.S."/>
            <person name="Shu S."/>
            <person name="Wells L."/>
            <person name="Wang X."/>
            <person name="Webber J."/>
            <person name="Heerema R.J."/>
            <person name="Klein P."/>
            <person name="Conner P."/>
            <person name="Grauke L."/>
            <person name="Grimwood J."/>
            <person name="Schmutz J."/>
            <person name="Randall J.J."/>
        </authorList>
    </citation>
    <scope>NUCLEOTIDE SEQUENCE</scope>
    <source>
        <tissue evidence="3">Leaf</tissue>
    </source>
</reference>
<organism evidence="2 4">
    <name type="scientific">Carya illinoinensis</name>
    <name type="common">Pecan</name>
    <dbReference type="NCBI Taxonomy" id="32201"/>
    <lineage>
        <taxon>Eukaryota</taxon>
        <taxon>Viridiplantae</taxon>
        <taxon>Streptophyta</taxon>
        <taxon>Embryophyta</taxon>
        <taxon>Tracheophyta</taxon>
        <taxon>Spermatophyta</taxon>
        <taxon>Magnoliopsida</taxon>
        <taxon>eudicotyledons</taxon>
        <taxon>Gunneridae</taxon>
        <taxon>Pentapetalae</taxon>
        <taxon>rosids</taxon>
        <taxon>fabids</taxon>
        <taxon>Fagales</taxon>
        <taxon>Juglandaceae</taxon>
        <taxon>Carya</taxon>
    </lineage>
</organism>
<dbReference type="Gene3D" id="3.80.10.10">
    <property type="entry name" value="Ribonuclease Inhibitor"/>
    <property type="match status" value="1"/>
</dbReference>
<proteinExistence type="predicted"/>
<dbReference type="InterPro" id="IPR032675">
    <property type="entry name" value="LRR_dom_sf"/>
</dbReference>
<protein>
    <recommendedName>
        <fullName evidence="1">F-box domain-containing protein</fullName>
    </recommendedName>
</protein>